<organism evidence="1">
    <name type="scientific">hydrocarbon metagenome</name>
    <dbReference type="NCBI Taxonomy" id="938273"/>
    <lineage>
        <taxon>unclassified sequences</taxon>
        <taxon>metagenomes</taxon>
        <taxon>ecological metagenomes</taxon>
    </lineage>
</organism>
<dbReference type="AlphaFoldDB" id="A0A0W8F282"/>
<reference evidence="1" key="1">
    <citation type="journal article" date="2015" name="Proc. Natl. Acad. Sci. U.S.A.">
        <title>Networks of energetic and metabolic interactions define dynamics in microbial communities.</title>
        <authorList>
            <person name="Embree M."/>
            <person name="Liu J.K."/>
            <person name="Al-Bassam M.M."/>
            <person name="Zengler K."/>
        </authorList>
    </citation>
    <scope>NUCLEOTIDE SEQUENCE</scope>
</reference>
<name>A0A0W8F282_9ZZZZ</name>
<gene>
    <name evidence="1" type="ORF">ASZ90_015881</name>
</gene>
<comment type="caution">
    <text evidence="1">The sequence shown here is derived from an EMBL/GenBank/DDBJ whole genome shotgun (WGS) entry which is preliminary data.</text>
</comment>
<evidence type="ECO:0000313" key="1">
    <source>
        <dbReference type="EMBL" id="KUG14483.1"/>
    </source>
</evidence>
<protein>
    <submittedName>
        <fullName evidence="1">Uncharacterized protein</fullName>
    </submittedName>
</protein>
<accession>A0A0W8F282</accession>
<proteinExistence type="predicted"/>
<sequence>MRISFTAPSVMRPLCWSRFCTILTREPGRIPDLCRPSRSVFMDFPEKKARKEQYQDDGECPAALLPGRSALSV</sequence>
<dbReference type="EMBL" id="LNQE01001655">
    <property type="protein sequence ID" value="KUG14483.1"/>
    <property type="molecule type" value="Genomic_DNA"/>
</dbReference>